<accession>A0A915KVM5</accession>
<keyword evidence="1" id="KW-1185">Reference proteome</keyword>
<protein>
    <submittedName>
        <fullName evidence="2">Uncharacterized protein</fullName>
    </submittedName>
</protein>
<evidence type="ECO:0000313" key="2">
    <source>
        <dbReference type="WBParaSite" id="nRc.2.0.1.t41610-RA"/>
    </source>
</evidence>
<organism evidence="1 2">
    <name type="scientific">Romanomermis culicivorax</name>
    <name type="common">Nematode worm</name>
    <dbReference type="NCBI Taxonomy" id="13658"/>
    <lineage>
        <taxon>Eukaryota</taxon>
        <taxon>Metazoa</taxon>
        <taxon>Ecdysozoa</taxon>
        <taxon>Nematoda</taxon>
        <taxon>Enoplea</taxon>
        <taxon>Dorylaimia</taxon>
        <taxon>Mermithida</taxon>
        <taxon>Mermithoidea</taxon>
        <taxon>Mermithidae</taxon>
        <taxon>Romanomermis</taxon>
    </lineage>
</organism>
<dbReference type="AlphaFoldDB" id="A0A915KVM5"/>
<proteinExistence type="predicted"/>
<dbReference type="Proteomes" id="UP000887565">
    <property type="component" value="Unplaced"/>
</dbReference>
<sequence length="38" mass="4780">MSEKIFRRGTCISIRSIRRSSTDQRHYLYFRKSQKWTR</sequence>
<evidence type="ECO:0000313" key="1">
    <source>
        <dbReference type="Proteomes" id="UP000887565"/>
    </source>
</evidence>
<reference evidence="2" key="1">
    <citation type="submission" date="2022-11" db="UniProtKB">
        <authorList>
            <consortium name="WormBaseParasite"/>
        </authorList>
    </citation>
    <scope>IDENTIFICATION</scope>
</reference>
<dbReference type="WBParaSite" id="nRc.2.0.1.t41610-RA">
    <property type="protein sequence ID" value="nRc.2.0.1.t41610-RA"/>
    <property type="gene ID" value="nRc.2.0.1.g41610"/>
</dbReference>
<name>A0A915KVM5_ROMCU</name>